<keyword evidence="3" id="KW-1185">Reference proteome</keyword>
<protein>
    <submittedName>
        <fullName evidence="2">Uncharacterized protein</fullName>
    </submittedName>
</protein>
<gene>
    <name evidence="2" type="ORF">TD95_002308</name>
</gene>
<dbReference type="AlphaFoldDB" id="A0A0F4ZB14"/>
<accession>A0A0F4ZB14</accession>
<evidence type="ECO:0000313" key="3">
    <source>
        <dbReference type="Proteomes" id="UP000033483"/>
    </source>
</evidence>
<proteinExistence type="predicted"/>
<comment type="caution">
    <text evidence="2">The sequence shown here is derived from an EMBL/GenBank/DDBJ whole genome shotgun (WGS) entry which is preliminary data.</text>
</comment>
<evidence type="ECO:0000256" key="1">
    <source>
        <dbReference type="SAM" id="SignalP"/>
    </source>
</evidence>
<keyword evidence="1" id="KW-0732">Signal</keyword>
<evidence type="ECO:0000313" key="2">
    <source>
        <dbReference type="EMBL" id="KKA27326.1"/>
    </source>
</evidence>
<dbReference type="Proteomes" id="UP000033483">
    <property type="component" value="Unassembled WGS sequence"/>
</dbReference>
<feature type="chain" id="PRO_5002482508" evidence="1">
    <location>
        <begin position="19"/>
        <end position="606"/>
    </location>
</feature>
<dbReference type="EMBL" id="LAEV01001776">
    <property type="protein sequence ID" value="KKA27326.1"/>
    <property type="molecule type" value="Genomic_DNA"/>
</dbReference>
<organism evidence="2 3">
    <name type="scientific">Thielaviopsis punctulata</name>
    <dbReference type="NCBI Taxonomy" id="72032"/>
    <lineage>
        <taxon>Eukaryota</taxon>
        <taxon>Fungi</taxon>
        <taxon>Dikarya</taxon>
        <taxon>Ascomycota</taxon>
        <taxon>Pezizomycotina</taxon>
        <taxon>Sordariomycetes</taxon>
        <taxon>Hypocreomycetidae</taxon>
        <taxon>Microascales</taxon>
        <taxon>Ceratocystidaceae</taxon>
        <taxon>Thielaviopsis</taxon>
    </lineage>
</organism>
<dbReference type="OrthoDB" id="2890403at2759"/>
<sequence>MRFFHAFVAVMQLSIAAAQITDSMLSKTVEALTLKNSFNPIKSSYWTGYPHHRRTPFAVSPDGKTAYLAYLDASETDVHIQSVDPTTFNATGVTVTVTGAKEAGGLVAHNDGFAVLINKPLPSGTANAPPDNTPVAALARFDASGTQKWETYLGGPNIDADNDLASPDMNGDLVFSEKAGYYAAYIVVTAYSGPASGHFGDAIRYINTEGKLTTINGASSSWGCSHNTGIAFEAADAPPYASICAEDQGAVWLNTETQSMTNNGVKISNEHVINGASNEPMGGMSGSFSGLARFGGANASSNKYIFAWVSRGAIDLTENTWMGSGYTKAENRTVARNVAIATMSDKKTLIGKQATSVVGAKDGDSQINWVTSGSADCQNAHAATFDDSNALITWEQIDNPECYYDAMGCKGQFSGTFYQQVDSSGKKLGEPLKSMDSFVAGDMVTMDDGRICWPYVAMDWNLDTTADTLNVRTTKMSFACIGLSGSGSSPASAAASSASASRISSAASSGTPQVSSVSSPFDSATSAITNVVSTTPSASTEKAPSSAVSSILTKVEPTSTFSTSTAQIPTTFSTIAGSGKSSRPYPKSSTCSKTTRTVMATTTIYV</sequence>
<reference evidence="2 3" key="1">
    <citation type="submission" date="2015-03" db="EMBL/GenBank/DDBJ databases">
        <authorList>
            <person name="Radwan O."/>
            <person name="Al-Naeli F.A."/>
            <person name="Rendon G.A."/>
            <person name="Fields C."/>
        </authorList>
    </citation>
    <scope>NUCLEOTIDE SEQUENCE [LARGE SCALE GENOMIC DNA]</scope>
    <source>
        <strain evidence="2">CR-DP1</strain>
    </source>
</reference>
<feature type="signal peptide" evidence="1">
    <location>
        <begin position="1"/>
        <end position="18"/>
    </location>
</feature>
<name>A0A0F4ZB14_9PEZI</name>